<accession>A0A1Y2HYX0</accession>
<keyword evidence="3" id="KW-1185">Reference proteome</keyword>
<feature type="compositionally biased region" description="Acidic residues" evidence="1">
    <location>
        <begin position="243"/>
        <end position="253"/>
    </location>
</feature>
<sequence>MSTRRRLLPRPSAAAAVARPSPAFVPDQLPPSPPLQRPQALPSPGSAVSGTPPAPSLGDGHHPAREHLSDSGMSSDASSDSDTFDEGDDDDDGDDAEDDDESSTHEVKSARKLYKQWQQFCDKQQAICDKLVDQAEAQARAHVASLPLHLLELYWRAIEQEEQAEEHAAANQSHMSPFTPRSSIRSRRPSVRITSTPLRPTAAYGGQASPSMIETGEFDPDLSTIIPVGPGRYVELNGTGEGVDLDQDQDQEQDGNGVGGGGLSALGLSAEERLAFTQGVHRLRTRLDRMMAEVNQEW</sequence>
<feature type="region of interest" description="Disordered" evidence="1">
    <location>
        <begin position="1"/>
        <end position="107"/>
    </location>
</feature>
<protein>
    <submittedName>
        <fullName evidence="2">Uncharacterized protein</fullName>
    </submittedName>
</protein>
<organism evidence="2 3">
    <name type="scientific">Catenaria anguillulae PL171</name>
    <dbReference type="NCBI Taxonomy" id="765915"/>
    <lineage>
        <taxon>Eukaryota</taxon>
        <taxon>Fungi</taxon>
        <taxon>Fungi incertae sedis</taxon>
        <taxon>Blastocladiomycota</taxon>
        <taxon>Blastocladiomycetes</taxon>
        <taxon>Blastocladiales</taxon>
        <taxon>Catenariaceae</taxon>
        <taxon>Catenaria</taxon>
    </lineage>
</organism>
<feature type="region of interest" description="Disordered" evidence="1">
    <location>
        <begin position="165"/>
        <end position="189"/>
    </location>
</feature>
<dbReference type="AlphaFoldDB" id="A0A1Y2HYX0"/>
<name>A0A1Y2HYX0_9FUNG</name>
<dbReference type="Proteomes" id="UP000193411">
    <property type="component" value="Unassembled WGS sequence"/>
</dbReference>
<reference evidence="2 3" key="1">
    <citation type="submission" date="2016-07" db="EMBL/GenBank/DDBJ databases">
        <title>Pervasive Adenine N6-methylation of Active Genes in Fungi.</title>
        <authorList>
            <consortium name="DOE Joint Genome Institute"/>
            <person name="Mondo S.J."/>
            <person name="Dannebaum R.O."/>
            <person name="Kuo R.C."/>
            <person name="Labutti K."/>
            <person name="Haridas S."/>
            <person name="Kuo A."/>
            <person name="Salamov A."/>
            <person name="Ahrendt S.R."/>
            <person name="Lipzen A."/>
            <person name="Sullivan W."/>
            <person name="Andreopoulos W.B."/>
            <person name="Clum A."/>
            <person name="Lindquist E."/>
            <person name="Daum C."/>
            <person name="Ramamoorthy G.K."/>
            <person name="Gryganskyi A."/>
            <person name="Culley D."/>
            <person name="Magnuson J.K."/>
            <person name="James T.Y."/>
            <person name="O'Malley M.A."/>
            <person name="Stajich J.E."/>
            <person name="Spatafora J.W."/>
            <person name="Visel A."/>
            <person name="Grigoriev I.V."/>
        </authorList>
    </citation>
    <scope>NUCLEOTIDE SEQUENCE [LARGE SCALE GENOMIC DNA]</scope>
    <source>
        <strain evidence="2 3">PL171</strain>
    </source>
</reference>
<feature type="compositionally biased region" description="Low complexity" evidence="1">
    <location>
        <begin position="9"/>
        <end position="27"/>
    </location>
</feature>
<feature type="compositionally biased region" description="Low complexity" evidence="1">
    <location>
        <begin position="70"/>
        <end position="81"/>
    </location>
</feature>
<evidence type="ECO:0000256" key="1">
    <source>
        <dbReference type="SAM" id="MobiDB-lite"/>
    </source>
</evidence>
<proteinExistence type="predicted"/>
<comment type="caution">
    <text evidence="2">The sequence shown here is derived from an EMBL/GenBank/DDBJ whole genome shotgun (WGS) entry which is preliminary data.</text>
</comment>
<feature type="compositionally biased region" description="Basic and acidic residues" evidence="1">
    <location>
        <begin position="59"/>
        <end position="69"/>
    </location>
</feature>
<gene>
    <name evidence="2" type="ORF">BCR44DRAFT_60067</name>
</gene>
<evidence type="ECO:0000313" key="3">
    <source>
        <dbReference type="Proteomes" id="UP000193411"/>
    </source>
</evidence>
<feature type="region of interest" description="Disordered" evidence="1">
    <location>
        <begin position="237"/>
        <end position="264"/>
    </location>
</feature>
<feature type="compositionally biased region" description="Acidic residues" evidence="1">
    <location>
        <begin position="82"/>
        <end position="101"/>
    </location>
</feature>
<evidence type="ECO:0000313" key="2">
    <source>
        <dbReference type="EMBL" id="ORZ38352.1"/>
    </source>
</evidence>
<dbReference type="EMBL" id="MCFL01000009">
    <property type="protein sequence ID" value="ORZ38352.1"/>
    <property type="molecule type" value="Genomic_DNA"/>
</dbReference>